<dbReference type="Gene3D" id="1.10.10.10">
    <property type="entry name" value="Winged helix-like DNA-binding domain superfamily/Winged helix DNA-binding domain"/>
    <property type="match status" value="1"/>
</dbReference>
<dbReference type="PROSITE" id="PS51755">
    <property type="entry name" value="OMPR_PHOB"/>
    <property type="match status" value="1"/>
</dbReference>
<dbReference type="Proteomes" id="UP000030063">
    <property type="component" value="Unassembled WGS sequence"/>
</dbReference>
<dbReference type="SUPFAM" id="SSF46894">
    <property type="entry name" value="C-terminal effector domain of the bipartite response regulators"/>
    <property type="match status" value="1"/>
</dbReference>
<evidence type="ECO:0000313" key="12">
    <source>
        <dbReference type="EMBL" id="KFX69909.1"/>
    </source>
</evidence>
<evidence type="ECO:0000256" key="3">
    <source>
        <dbReference type="ARBA" id="ARBA00022553"/>
    </source>
</evidence>
<dbReference type="eggNOG" id="COG0745">
    <property type="taxonomic scope" value="Bacteria"/>
</dbReference>
<reference evidence="12 13" key="1">
    <citation type="journal article" date="2014" name="Genome Announc.">
        <title>Draft Genome Sequence of Petroleum Oil-Degrading Marine Bacterium Pseudomonas taeanensis Strain MS-3, Isolated from a Crude Oil-Contaminated Seashore.</title>
        <authorList>
            <person name="Lee S.Y."/>
            <person name="Kim S.H."/>
            <person name="Lee D.G."/>
            <person name="Shin S."/>
            <person name="Yun S.H."/>
            <person name="Choi C.W."/>
            <person name="Chung Y.H."/>
            <person name="Choi J.S."/>
            <person name="Kahng H.Y."/>
            <person name="Kim S.I."/>
        </authorList>
    </citation>
    <scope>NUCLEOTIDE SEQUENCE [LARGE SCALE GENOMIC DNA]</scope>
    <source>
        <strain evidence="12 13">MS-3</strain>
    </source>
</reference>
<dbReference type="GO" id="GO:0005829">
    <property type="term" value="C:cytosol"/>
    <property type="evidence" value="ECO:0007669"/>
    <property type="project" value="TreeGrafter"/>
</dbReference>
<evidence type="ECO:0000256" key="1">
    <source>
        <dbReference type="ARBA" id="ARBA00004496"/>
    </source>
</evidence>
<dbReference type="Gene3D" id="6.10.250.690">
    <property type="match status" value="1"/>
</dbReference>
<feature type="modified residue" description="4-aspartylphosphate" evidence="8">
    <location>
        <position position="51"/>
    </location>
</feature>
<dbReference type="PANTHER" id="PTHR48111:SF58">
    <property type="entry name" value="TORCAD OPERON TRANSCRIPTIONAL REGULATORY PROTEIN TORR"/>
    <property type="match status" value="1"/>
</dbReference>
<keyword evidence="7" id="KW-0804">Transcription</keyword>
<keyword evidence="6 9" id="KW-0238">DNA-binding</keyword>
<evidence type="ECO:0000256" key="4">
    <source>
        <dbReference type="ARBA" id="ARBA00023012"/>
    </source>
</evidence>
<dbReference type="GO" id="GO:0000156">
    <property type="term" value="F:phosphorelay response regulator activity"/>
    <property type="evidence" value="ECO:0007669"/>
    <property type="project" value="TreeGrafter"/>
</dbReference>
<dbReference type="GO" id="GO:0006355">
    <property type="term" value="P:regulation of DNA-templated transcription"/>
    <property type="evidence" value="ECO:0007669"/>
    <property type="project" value="InterPro"/>
</dbReference>
<dbReference type="AlphaFoldDB" id="A0A0A1YMR2"/>
<evidence type="ECO:0000259" key="10">
    <source>
        <dbReference type="PROSITE" id="PS50110"/>
    </source>
</evidence>
<gene>
    <name evidence="12" type="ORF">TMS3_0110380</name>
</gene>
<dbReference type="InterPro" id="IPR011006">
    <property type="entry name" value="CheY-like_superfamily"/>
</dbReference>
<evidence type="ECO:0000259" key="11">
    <source>
        <dbReference type="PROSITE" id="PS51755"/>
    </source>
</evidence>
<proteinExistence type="predicted"/>
<evidence type="ECO:0000256" key="5">
    <source>
        <dbReference type="ARBA" id="ARBA00023015"/>
    </source>
</evidence>
<protein>
    <submittedName>
        <fullName evidence="12">Transcriptional regulatory protein AruR</fullName>
    </submittedName>
</protein>
<dbReference type="GO" id="GO:0032993">
    <property type="term" value="C:protein-DNA complex"/>
    <property type="evidence" value="ECO:0007669"/>
    <property type="project" value="TreeGrafter"/>
</dbReference>
<keyword evidence="5" id="KW-0805">Transcription regulation</keyword>
<dbReference type="Gene3D" id="3.40.50.2300">
    <property type="match status" value="1"/>
</dbReference>
<comment type="caution">
    <text evidence="12">The sequence shown here is derived from an EMBL/GenBank/DDBJ whole genome shotgun (WGS) entry which is preliminary data.</text>
</comment>
<dbReference type="PROSITE" id="PS50110">
    <property type="entry name" value="RESPONSE_REGULATORY"/>
    <property type="match status" value="1"/>
</dbReference>
<keyword evidence="3 8" id="KW-0597">Phosphoprotein</keyword>
<organism evidence="12 13">
    <name type="scientific">Pseudomonas taeanensis MS-3</name>
    <dbReference type="NCBI Taxonomy" id="1395571"/>
    <lineage>
        <taxon>Bacteria</taxon>
        <taxon>Pseudomonadati</taxon>
        <taxon>Pseudomonadota</taxon>
        <taxon>Gammaproteobacteria</taxon>
        <taxon>Pseudomonadales</taxon>
        <taxon>Pseudomonadaceae</taxon>
        <taxon>Pseudomonas</taxon>
    </lineage>
</organism>
<dbReference type="InterPro" id="IPR016032">
    <property type="entry name" value="Sig_transdc_resp-reg_C-effctor"/>
</dbReference>
<dbReference type="STRING" id="1395571.TMS3_0110380"/>
<evidence type="ECO:0000256" key="8">
    <source>
        <dbReference type="PROSITE-ProRule" id="PRU00169"/>
    </source>
</evidence>
<dbReference type="InterPro" id="IPR001789">
    <property type="entry name" value="Sig_transdc_resp-reg_receiver"/>
</dbReference>
<evidence type="ECO:0000256" key="2">
    <source>
        <dbReference type="ARBA" id="ARBA00022490"/>
    </source>
</evidence>
<keyword evidence="13" id="KW-1185">Reference proteome</keyword>
<dbReference type="EMBL" id="AWSQ01000002">
    <property type="protein sequence ID" value="KFX69909.1"/>
    <property type="molecule type" value="Genomic_DNA"/>
</dbReference>
<feature type="domain" description="OmpR/PhoB-type" evidence="11">
    <location>
        <begin position="131"/>
        <end position="231"/>
    </location>
</feature>
<dbReference type="GO" id="GO:0000976">
    <property type="term" value="F:transcription cis-regulatory region binding"/>
    <property type="evidence" value="ECO:0007669"/>
    <property type="project" value="TreeGrafter"/>
</dbReference>
<evidence type="ECO:0000256" key="7">
    <source>
        <dbReference type="ARBA" id="ARBA00023163"/>
    </source>
</evidence>
<keyword evidence="4" id="KW-0902">Two-component regulatory system</keyword>
<dbReference type="SMART" id="SM00448">
    <property type="entry name" value="REC"/>
    <property type="match status" value="1"/>
</dbReference>
<dbReference type="Pfam" id="PF00486">
    <property type="entry name" value="Trans_reg_C"/>
    <property type="match status" value="1"/>
</dbReference>
<dbReference type="Pfam" id="PF00072">
    <property type="entry name" value="Response_reg"/>
    <property type="match status" value="1"/>
</dbReference>
<accession>A0A0A1YMR2</accession>
<dbReference type="PANTHER" id="PTHR48111">
    <property type="entry name" value="REGULATOR OF RPOS"/>
    <property type="match status" value="1"/>
</dbReference>
<dbReference type="InterPro" id="IPR036388">
    <property type="entry name" value="WH-like_DNA-bd_sf"/>
</dbReference>
<dbReference type="InterPro" id="IPR001867">
    <property type="entry name" value="OmpR/PhoB-type_DNA-bd"/>
</dbReference>
<evidence type="ECO:0000256" key="9">
    <source>
        <dbReference type="PROSITE-ProRule" id="PRU01091"/>
    </source>
</evidence>
<feature type="DNA-binding region" description="OmpR/PhoB-type" evidence="9">
    <location>
        <begin position="131"/>
        <end position="231"/>
    </location>
</feature>
<name>A0A0A1YMR2_9PSED</name>
<dbReference type="SUPFAM" id="SSF52172">
    <property type="entry name" value="CheY-like"/>
    <property type="match status" value="1"/>
</dbReference>
<dbReference type="InterPro" id="IPR039420">
    <property type="entry name" value="WalR-like"/>
</dbReference>
<dbReference type="CDD" id="cd00383">
    <property type="entry name" value="trans_reg_C"/>
    <property type="match status" value="1"/>
</dbReference>
<feature type="domain" description="Response regulatory" evidence="10">
    <location>
        <begin position="2"/>
        <end position="115"/>
    </location>
</feature>
<keyword evidence="2" id="KW-0963">Cytoplasm</keyword>
<evidence type="ECO:0000313" key="13">
    <source>
        <dbReference type="Proteomes" id="UP000030063"/>
    </source>
</evidence>
<dbReference type="SMART" id="SM00862">
    <property type="entry name" value="Trans_reg_C"/>
    <property type="match status" value="1"/>
</dbReference>
<dbReference type="FunFam" id="1.10.10.10:FF:000099">
    <property type="entry name" value="Two-component system response regulator TorR"/>
    <property type="match status" value="1"/>
</dbReference>
<comment type="subcellular location">
    <subcellularLocation>
        <location evidence="1">Cytoplasm</location>
    </subcellularLocation>
</comment>
<sequence length="237" mass="26651">MTVLVVDDELITRECLCTYFAEERFRVLAAATAEEAEQILARETVDLVLLDIRMPGKDGLTLTRELRVHSEVGIILISARQDAVDQLIGLECGADDYVTKPFSPREILARAKNLCRRVRLIRAQAPVSSGQDLLRFDECTVDLSLRQVTDCDNRVSQLTGGEFQLLSVLLGNLGKTMSRDQLLDQMRNREWAPNDRTIDVLIGRLRRKLRDDPANPRIILTIHGVGYLLAAKALQAR</sequence>
<evidence type="ECO:0000256" key="6">
    <source>
        <dbReference type="ARBA" id="ARBA00023125"/>
    </source>
</evidence>